<name>A0ABC8EGF9_CLOTA</name>
<proteinExistence type="predicted"/>
<protein>
    <recommendedName>
        <fullName evidence="4">Endonuclease III</fullName>
    </recommendedName>
</protein>
<dbReference type="EMBL" id="AP026818">
    <property type="protein sequence ID" value="BDR81272.1"/>
    <property type="molecule type" value="Genomic_DNA"/>
</dbReference>
<keyword evidence="1" id="KW-0812">Transmembrane</keyword>
<evidence type="ECO:0000313" key="2">
    <source>
        <dbReference type="EMBL" id="BDR81272.1"/>
    </source>
</evidence>
<sequence length="79" mass="9638">MNWIENKKEYIEFLVYLIKSFVILLMFGEFLPRLLDHILFIYLKGKNIHDDSILVQNILTRNSSILKNYIYIFHEFLKI</sequence>
<dbReference type="RefSeq" id="WP_317724355.1">
    <property type="nucleotide sequence ID" value="NZ_AP026818.1"/>
</dbReference>
<keyword evidence="1" id="KW-0472">Membrane</keyword>
<feature type="transmembrane region" description="Helical" evidence="1">
    <location>
        <begin position="13"/>
        <end position="31"/>
    </location>
</feature>
<evidence type="ECO:0000313" key="3">
    <source>
        <dbReference type="Proteomes" id="UP001321763"/>
    </source>
</evidence>
<gene>
    <name evidence="2" type="ORF">K234311028_15180</name>
</gene>
<reference evidence="2 3" key="1">
    <citation type="submission" date="2022-09" db="EMBL/GenBank/DDBJ databases">
        <title>complete genome sequences of Clostridium tetani str. KHSU-234311-028 isolated from soil.</title>
        <authorList>
            <person name="Sekizuka T."/>
            <person name="Shitada C."/>
            <person name="Takahashi M."/>
            <person name="Kuroda M."/>
        </authorList>
    </citation>
    <scope>NUCLEOTIDE SEQUENCE [LARGE SCALE GENOMIC DNA]</scope>
    <source>
        <strain evidence="2 3">KHSU-234311-028</strain>
    </source>
</reference>
<dbReference type="AlphaFoldDB" id="A0ABC8EGF9"/>
<evidence type="ECO:0000256" key="1">
    <source>
        <dbReference type="SAM" id="Phobius"/>
    </source>
</evidence>
<dbReference type="Proteomes" id="UP001321763">
    <property type="component" value="Chromosome"/>
</dbReference>
<organism evidence="2 3">
    <name type="scientific">Clostridium tetani</name>
    <dbReference type="NCBI Taxonomy" id="1513"/>
    <lineage>
        <taxon>Bacteria</taxon>
        <taxon>Bacillati</taxon>
        <taxon>Bacillota</taxon>
        <taxon>Clostridia</taxon>
        <taxon>Eubacteriales</taxon>
        <taxon>Clostridiaceae</taxon>
        <taxon>Clostridium</taxon>
    </lineage>
</organism>
<keyword evidence="1" id="KW-1133">Transmembrane helix</keyword>
<accession>A0ABC8EGF9</accession>
<evidence type="ECO:0008006" key="4">
    <source>
        <dbReference type="Google" id="ProtNLM"/>
    </source>
</evidence>